<evidence type="ECO:0000259" key="3">
    <source>
        <dbReference type="Pfam" id="PF08044"/>
    </source>
</evidence>
<dbReference type="InterPro" id="IPR012551">
    <property type="entry name" value="DUF1707_SHOCT-like"/>
</dbReference>
<feature type="region of interest" description="Disordered" evidence="1">
    <location>
        <begin position="1"/>
        <end position="21"/>
    </location>
</feature>
<protein>
    <submittedName>
        <fullName evidence="4">DUF1707 domain-containing protein</fullName>
    </submittedName>
</protein>
<comment type="caution">
    <text evidence="4">The sequence shown here is derived from an EMBL/GenBank/DDBJ whole genome shotgun (WGS) entry which is preliminary data.</text>
</comment>
<reference evidence="4 5" key="1">
    <citation type="submission" date="2023-11" db="EMBL/GenBank/DDBJ databases">
        <title>Novel species in genus Nocardioides.</title>
        <authorList>
            <person name="Zhou H."/>
        </authorList>
    </citation>
    <scope>NUCLEOTIDE SEQUENCE [LARGE SCALE GENOMIC DNA]</scope>
    <source>
        <strain evidence="4 5">S-58</strain>
    </source>
</reference>
<dbReference type="PANTHER" id="PTHR40763">
    <property type="entry name" value="MEMBRANE PROTEIN-RELATED"/>
    <property type="match status" value="1"/>
</dbReference>
<feature type="transmembrane region" description="Helical" evidence="2">
    <location>
        <begin position="105"/>
        <end position="129"/>
    </location>
</feature>
<name>A0ABU5K730_9ACTN</name>
<dbReference type="PANTHER" id="PTHR40763:SF4">
    <property type="entry name" value="DUF1707 DOMAIN-CONTAINING PROTEIN"/>
    <property type="match status" value="1"/>
</dbReference>
<keyword evidence="2" id="KW-0812">Transmembrane</keyword>
<evidence type="ECO:0000256" key="1">
    <source>
        <dbReference type="SAM" id="MobiDB-lite"/>
    </source>
</evidence>
<evidence type="ECO:0000256" key="2">
    <source>
        <dbReference type="SAM" id="Phobius"/>
    </source>
</evidence>
<keyword evidence="2" id="KW-0472">Membrane</keyword>
<evidence type="ECO:0000313" key="5">
    <source>
        <dbReference type="Proteomes" id="UP001291999"/>
    </source>
</evidence>
<feature type="transmembrane region" description="Helical" evidence="2">
    <location>
        <begin position="135"/>
        <end position="155"/>
    </location>
</feature>
<evidence type="ECO:0000313" key="4">
    <source>
        <dbReference type="EMBL" id="MDZ5660778.1"/>
    </source>
</evidence>
<keyword evidence="5" id="KW-1185">Reference proteome</keyword>
<organism evidence="4 5">
    <name type="scientific">Nocardioides renjunii</name>
    <dbReference type="NCBI Taxonomy" id="3095075"/>
    <lineage>
        <taxon>Bacteria</taxon>
        <taxon>Bacillati</taxon>
        <taxon>Actinomycetota</taxon>
        <taxon>Actinomycetes</taxon>
        <taxon>Propionibacteriales</taxon>
        <taxon>Nocardioidaceae</taxon>
        <taxon>Nocardioides</taxon>
    </lineage>
</organism>
<keyword evidence="2" id="KW-1133">Transmembrane helix</keyword>
<accession>A0ABU5K730</accession>
<dbReference type="Pfam" id="PF08044">
    <property type="entry name" value="DUF1707"/>
    <property type="match status" value="1"/>
</dbReference>
<proteinExistence type="predicted"/>
<dbReference type="RefSeq" id="WP_322423203.1">
    <property type="nucleotide sequence ID" value="NZ_JAXQPW010000001.1"/>
</dbReference>
<dbReference type="EMBL" id="JAXQPW010000001">
    <property type="protein sequence ID" value="MDZ5660778.1"/>
    <property type="molecule type" value="Genomic_DNA"/>
</dbReference>
<dbReference type="Proteomes" id="UP001291999">
    <property type="component" value="Unassembled WGS sequence"/>
</dbReference>
<feature type="domain" description="DUF1707" evidence="3">
    <location>
        <begin position="35"/>
        <end position="84"/>
    </location>
</feature>
<gene>
    <name evidence="4" type="ORF">SFC79_03290</name>
</gene>
<sequence>MTTSHGAAPAPGPGDEDLQSTDAARVEAVRDARLASDAERELVCEVLNGAFGEGRLTAAELDDRTSRALAARTHGDLDDVLVGLAGPGAAMPWATRPERGILPRLMFWVVGILTSPFVFVGSMFLLFGSDGGDRIFGIVLMALFLPGLIALYRWAHPQH</sequence>